<dbReference type="GO" id="GO:0003677">
    <property type="term" value="F:DNA binding"/>
    <property type="evidence" value="ECO:0007669"/>
    <property type="project" value="UniProtKB-UniRule"/>
</dbReference>
<keyword evidence="6 9" id="KW-0804">Transcription</keyword>
<feature type="compositionally biased region" description="Low complexity" evidence="10">
    <location>
        <begin position="86"/>
        <end position="100"/>
    </location>
</feature>
<dbReference type="Pfam" id="PF02701">
    <property type="entry name" value="Zn_ribbon_Dof"/>
    <property type="match status" value="1"/>
</dbReference>
<organism evidence="12 13">
    <name type="scientific">Escallonia herrerae</name>
    <dbReference type="NCBI Taxonomy" id="1293975"/>
    <lineage>
        <taxon>Eukaryota</taxon>
        <taxon>Viridiplantae</taxon>
        <taxon>Streptophyta</taxon>
        <taxon>Embryophyta</taxon>
        <taxon>Tracheophyta</taxon>
        <taxon>Spermatophyta</taxon>
        <taxon>Magnoliopsida</taxon>
        <taxon>eudicotyledons</taxon>
        <taxon>Gunneridae</taxon>
        <taxon>Pentapetalae</taxon>
        <taxon>asterids</taxon>
        <taxon>campanulids</taxon>
        <taxon>Escalloniales</taxon>
        <taxon>Escalloniaceae</taxon>
        <taxon>Escallonia</taxon>
    </lineage>
</organism>
<proteinExistence type="predicted"/>
<evidence type="ECO:0000256" key="7">
    <source>
        <dbReference type="ARBA" id="ARBA00023242"/>
    </source>
</evidence>
<evidence type="ECO:0000313" key="13">
    <source>
        <dbReference type="Proteomes" id="UP001188597"/>
    </source>
</evidence>
<dbReference type="PANTHER" id="PTHR31992">
    <property type="entry name" value="DOF ZINC FINGER PROTEIN DOF1.4-RELATED"/>
    <property type="match status" value="1"/>
</dbReference>
<dbReference type="GO" id="GO:0005634">
    <property type="term" value="C:nucleus"/>
    <property type="evidence" value="ECO:0007669"/>
    <property type="project" value="UniProtKB-SubCell"/>
</dbReference>
<dbReference type="PROSITE" id="PS50884">
    <property type="entry name" value="ZF_DOF_2"/>
    <property type="match status" value="1"/>
</dbReference>
<evidence type="ECO:0000256" key="6">
    <source>
        <dbReference type="ARBA" id="ARBA00023163"/>
    </source>
</evidence>
<dbReference type="InterPro" id="IPR045174">
    <property type="entry name" value="Dof"/>
</dbReference>
<feature type="region of interest" description="Disordered" evidence="10">
    <location>
        <begin position="176"/>
        <end position="201"/>
    </location>
</feature>
<dbReference type="PROSITE" id="PS01361">
    <property type="entry name" value="ZF_DOF_1"/>
    <property type="match status" value="1"/>
</dbReference>
<feature type="compositionally biased region" description="Basic and acidic residues" evidence="10">
    <location>
        <begin position="1"/>
        <end position="10"/>
    </location>
</feature>
<comment type="caution">
    <text evidence="12">The sequence shown here is derived from an EMBL/GenBank/DDBJ whole genome shotgun (WGS) entry which is preliminary data.</text>
</comment>
<evidence type="ECO:0000256" key="5">
    <source>
        <dbReference type="ARBA" id="ARBA00023125"/>
    </source>
</evidence>
<keyword evidence="2 8" id="KW-0863">Zinc-finger</keyword>
<feature type="region of interest" description="Disordered" evidence="10">
    <location>
        <begin position="1"/>
        <end position="24"/>
    </location>
</feature>
<dbReference type="GO" id="GO:0008270">
    <property type="term" value="F:zinc ion binding"/>
    <property type="evidence" value="ECO:0007669"/>
    <property type="project" value="UniProtKB-KW"/>
</dbReference>
<keyword evidence="5 8" id="KW-0238">DNA-binding</keyword>
<comment type="subcellular location">
    <subcellularLocation>
        <location evidence="8 9">Nucleus</location>
    </subcellularLocation>
</comment>
<feature type="compositionally biased region" description="Gly residues" evidence="10">
    <location>
        <begin position="182"/>
        <end position="195"/>
    </location>
</feature>
<keyword evidence="4 9" id="KW-0805">Transcription regulation</keyword>
<feature type="region of interest" description="Disordered" evidence="10">
    <location>
        <begin position="71"/>
        <end position="114"/>
    </location>
</feature>
<gene>
    <name evidence="12" type="ORF">RJ639_027604</name>
</gene>
<keyword evidence="7 8" id="KW-0539">Nucleus</keyword>
<name>A0AA88XBT6_9ASTE</name>
<sequence>MASEPGDRRPARTQVMGTRPPESELKLPCPRCESTNTKFCYYNNYNLSQPRHFCKACRRYWTRGGTLRNVPVGGATRKSSSKRLRTAAAASATSSSSSSTVTNDPASVGPATISEVPEVGKVGLNDTVAGDGGLTFTEWLSTPRVSGFGPLSGFGHGLVSGIQGVGFGLNAWDWPTEQASEGNGGGSGGSGGGSAYAGPSSGCNTWRSGGVDIEGGLAADGDCLAWPDLAISTPGQGQ</sequence>
<evidence type="ECO:0000256" key="4">
    <source>
        <dbReference type="ARBA" id="ARBA00023015"/>
    </source>
</evidence>
<evidence type="ECO:0000256" key="3">
    <source>
        <dbReference type="ARBA" id="ARBA00022833"/>
    </source>
</evidence>
<keyword evidence="3 9" id="KW-0862">Zinc</keyword>
<dbReference type="InterPro" id="IPR003851">
    <property type="entry name" value="Znf_Dof"/>
</dbReference>
<dbReference type="Proteomes" id="UP001188597">
    <property type="component" value="Unassembled WGS sequence"/>
</dbReference>
<evidence type="ECO:0000256" key="8">
    <source>
        <dbReference type="PROSITE-ProRule" id="PRU00071"/>
    </source>
</evidence>
<evidence type="ECO:0000256" key="10">
    <source>
        <dbReference type="SAM" id="MobiDB-lite"/>
    </source>
</evidence>
<feature type="domain" description="Dof-type" evidence="11">
    <location>
        <begin position="27"/>
        <end position="81"/>
    </location>
</feature>
<keyword evidence="13" id="KW-1185">Reference proteome</keyword>
<comment type="function">
    <text evidence="9">Transcription factor that binds specifically to a 5'-AA[AG]G-3' consensus core sequence.</text>
</comment>
<evidence type="ECO:0000259" key="11">
    <source>
        <dbReference type="PROSITE" id="PS50884"/>
    </source>
</evidence>
<accession>A0AA88XBT6</accession>
<reference evidence="12" key="1">
    <citation type="submission" date="2022-12" db="EMBL/GenBank/DDBJ databases">
        <title>Draft genome assemblies for two species of Escallonia (Escalloniales).</title>
        <authorList>
            <person name="Chanderbali A."/>
            <person name="Dervinis C."/>
            <person name="Anghel I."/>
            <person name="Soltis D."/>
            <person name="Soltis P."/>
            <person name="Zapata F."/>
        </authorList>
    </citation>
    <scope>NUCLEOTIDE SEQUENCE</scope>
    <source>
        <strain evidence="12">UCBG64.0493</strain>
        <tissue evidence="12">Leaf</tissue>
    </source>
</reference>
<dbReference type="PANTHER" id="PTHR31992:SF312">
    <property type="entry name" value="DOF ZINC FINGER PROTEIN DOF1.6"/>
    <property type="match status" value="1"/>
</dbReference>
<evidence type="ECO:0000256" key="9">
    <source>
        <dbReference type="RuleBase" id="RU369094"/>
    </source>
</evidence>
<evidence type="ECO:0000256" key="2">
    <source>
        <dbReference type="ARBA" id="ARBA00022771"/>
    </source>
</evidence>
<protein>
    <recommendedName>
        <fullName evidence="9">Dof zinc finger protein</fullName>
    </recommendedName>
</protein>
<dbReference type="AlphaFoldDB" id="A0AA88XBT6"/>
<evidence type="ECO:0000313" key="12">
    <source>
        <dbReference type="EMBL" id="KAK3039355.1"/>
    </source>
</evidence>
<dbReference type="GO" id="GO:0003700">
    <property type="term" value="F:DNA-binding transcription factor activity"/>
    <property type="evidence" value="ECO:0007669"/>
    <property type="project" value="UniProtKB-UniRule"/>
</dbReference>
<keyword evidence="1 9" id="KW-0479">Metal-binding</keyword>
<evidence type="ECO:0000256" key="1">
    <source>
        <dbReference type="ARBA" id="ARBA00022723"/>
    </source>
</evidence>
<dbReference type="EMBL" id="JAVXUP010000077">
    <property type="protein sequence ID" value="KAK3039355.1"/>
    <property type="molecule type" value="Genomic_DNA"/>
</dbReference>